<gene>
    <name evidence="2" type="ORF">Tco_1132773</name>
</gene>
<protein>
    <submittedName>
        <fullName evidence="2">Uncharacterized protein</fullName>
    </submittedName>
</protein>
<reference evidence="2" key="2">
    <citation type="submission" date="2022-01" db="EMBL/GenBank/DDBJ databases">
        <authorList>
            <person name="Yamashiro T."/>
            <person name="Shiraishi A."/>
            <person name="Satake H."/>
            <person name="Nakayama K."/>
        </authorList>
    </citation>
    <scope>NUCLEOTIDE SEQUENCE</scope>
</reference>
<accession>A0ABQ5JCV3</accession>
<evidence type="ECO:0000313" key="2">
    <source>
        <dbReference type="EMBL" id="GJU10377.1"/>
    </source>
</evidence>
<organism evidence="2 3">
    <name type="scientific">Tanacetum coccineum</name>
    <dbReference type="NCBI Taxonomy" id="301880"/>
    <lineage>
        <taxon>Eukaryota</taxon>
        <taxon>Viridiplantae</taxon>
        <taxon>Streptophyta</taxon>
        <taxon>Embryophyta</taxon>
        <taxon>Tracheophyta</taxon>
        <taxon>Spermatophyta</taxon>
        <taxon>Magnoliopsida</taxon>
        <taxon>eudicotyledons</taxon>
        <taxon>Gunneridae</taxon>
        <taxon>Pentapetalae</taxon>
        <taxon>asterids</taxon>
        <taxon>campanulids</taxon>
        <taxon>Asterales</taxon>
        <taxon>Asteraceae</taxon>
        <taxon>Asteroideae</taxon>
        <taxon>Anthemideae</taxon>
        <taxon>Anthemidinae</taxon>
        <taxon>Tanacetum</taxon>
    </lineage>
</organism>
<dbReference type="EMBL" id="BQNB010021817">
    <property type="protein sequence ID" value="GJU10377.1"/>
    <property type="molecule type" value="Genomic_DNA"/>
</dbReference>
<keyword evidence="3" id="KW-1185">Reference proteome</keyword>
<proteinExistence type="predicted"/>
<evidence type="ECO:0000256" key="1">
    <source>
        <dbReference type="SAM" id="MobiDB-lite"/>
    </source>
</evidence>
<dbReference type="Proteomes" id="UP001151760">
    <property type="component" value="Unassembled WGS sequence"/>
</dbReference>
<reference evidence="2" key="1">
    <citation type="journal article" date="2022" name="Int. J. Mol. Sci.">
        <title>Draft Genome of Tanacetum Coccineum: Genomic Comparison of Closely Related Tanacetum-Family Plants.</title>
        <authorList>
            <person name="Yamashiro T."/>
            <person name="Shiraishi A."/>
            <person name="Nakayama K."/>
            <person name="Satake H."/>
        </authorList>
    </citation>
    <scope>NUCLEOTIDE SEQUENCE</scope>
</reference>
<feature type="region of interest" description="Disordered" evidence="1">
    <location>
        <begin position="113"/>
        <end position="135"/>
    </location>
</feature>
<name>A0ABQ5JCV3_9ASTR</name>
<comment type="caution">
    <text evidence="2">The sequence shown here is derived from an EMBL/GenBank/DDBJ whole genome shotgun (WGS) entry which is preliminary data.</text>
</comment>
<evidence type="ECO:0000313" key="3">
    <source>
        <dbReference type="Proteomes" id="UP001151760"/>
    </source>
</evidence>
<sequence length="152" mass="17860">MPKTSDRRLLELEDQIKYLLKGSKKTPKTNLTQPPQAYASAVYLKLQQRELEPSFVARVQSYMEAHTERMEREEISKAVTKYVNAISLIRIEDDRDKECDEVIDKKVIEQSEVSKEEDIKEDVENNDSDRSMNKDSTRWGMYVDRLIEMPRS</sequence>